<keyword evidence="1" id="KW-0547">Nucleotide-binding</keyword>
<proteinExistence type="predicted"/>
<protein>
    <submittedName>
        <fullName evidence="1">Replicative DNA helicase</fullName>
    </submittedName>
</protein>
<dbReference type="RefSeq" id="WP_096894529.1">
    <property type="nucleotide sequence ID" value="NZ_BAOS01000017.1"/>
</dbReference>
<dbReference type="Proteomes" id="UP000218542">
    <property type="component" value="Unassembled WGS sequence"/>
</dbReference>
<dbReference type="GO" id="GO:0004386">
    <property type="term" value="F:helicase activity"/>
    <property type="evidence" value="ECO:0007669"/>
    <property type="project" value="UniProtKB-KW"/>
</dbReference>
<comment type="caution">
    <text evidence="1">The sequence shown here is derived from an EMBL/GenBank/DDBJ whole genome shotgun (WGS) entry which is preliminary data.</text>
</comment>
<dbReference type="AlphaFoldDB" id="A0A286TZ51"/>
<gene>
    <name evidence="1" type="ORF">SCALIN_C17_0172</name>
</gene>
<sequence length="68" mass="7850">MSQKALKYDIKVMEKGRVELQVPFSPGSHVTVFVVEQSKDIFNDLLDASQSNLDFWDNPFDDEDWNNA</sequence>
<keyword evidence="1" id="KW-0378">Hydrolase</keyword>
<keyword evidence="2" id="KW-1185">Reference proteome</keyword>
<reference evidence="2" key="1">
    <citation type="journal article" date="2017" name="Environ. Microbiol. Rep.">
        <title>Genetic Diversity of Marine Anaerobic Ammonium-Oxidizing Bacteria as Revealed by Genomic and Proteomic Analyses of 'Candidatus Scalindua japonica'.</title>
        <authorList>
            <person name="Oshiki M."/>
            <person name="Mizuto K."/>
            <person name="Kimura Z."/>
            <person name="Kindaichi T."/>
            <person name="Satoh H."/>
            <person name="Okabe S."/>
        </authorList>
    </citation>
    <scope>NUCLEOTIDE SEQUENCE [LARGE SCALE GENOMIC DNA]</scope>
    <source>
        <strain evidence="2">husup-a2</strain>
    </source>
</reference>
<organism evidence="1 2">
    <name type="scientific">Candidatus Scalindua japonica</name>
    <dbReference type="NCBI Taxonomy" id="1284222"/>
    <lineage>
        <taxon>Bacteria</taxon>
        <taxon>Pseudomonadati</taxon>
        <taxon>Planctomycetota</taxon>
        <taxon>Candidatus Brocadiia</taxon>
        <taxon>Candidatus Brocadiales</taxon>
        <taxon>Candidatus Scalinduaceae</taxon>
        <taxon>Candidatus Scalindua</taxon>
    </lineage>
</organism>
<dbReference type="EMBL" id="BAOS01000017">
    <property type="protein sequence ID" value="GAX61138.1"/>
    <property type="molecule type" value="Genomic_DNA"/>
</dbReference>
<evidence type="ECO:0000313" key="1">
    <source>
        <dbReference type="EMBL" id="GAX61138.1"/>
    </source>
</evidence>
<keyword evidence="1" id="KW-0347">Helicase</keyword>
<evidence type="ECO:0000313" key="2">
    <source>
        <dbReference type="Proteomes" id="UP000218542"/>
    </source>
</evidence>
<accession>A0A286TZ51</accession>
<dbReference type="OrthoDB" id="163801at2"/>
<name>A0A286TZ51_9BACT</name>
<keyword evidence="1" id="KW-0067">ATP-binding</keyword>